<dbReference type="AlphaFoldDB" id="A0A5A7PHS9"/>
<proteinExistence type="predicted"/>
<dbReference type="Proteomes" id="UP000325081">
    <property type="component" value="Unassembled WGS sequence"/>
</dbReference>
<accession>A0A5A7PHS9</accession>
<evidence type="ECO:0000313" key="1">
    <source>
        <dbReference type="EMBL" id="GER32425.1"/>
    </source>
</evidence>
<keyword evidence="2" id="KW-1185">Reference proteome</keyword>
<protein>
    <submittedName>
        <fullName evidence="1">Serrate RNA effector molecule homolog</fullName>
    </submittedName>
</protein>
<sequence>MVASLPTSPESYRTVDGLLVFVGPRPRLHGSGSLIHPGACLRSLAGRPRSPTYASCAVHAGAGAWRTRAGELGKPWSHCLLAWAVRTLRTVARGAPTPARAVAAGGVGHSGECTFLRWSCSPSFVVVRGVGGTYIFVGMHIYIRRDAKQDLGIFCCMTNYLLRLVVVDLLKSL</sequence>
<evidence type="ECO:0000313" key="2">
    <source>
        <dbReference type="Proteomes" id="UP000325081"/>
    </source>
</evidence>
<name>A0A5A7PHS9_STRAF</name>
<organism evidence="1 2">
    <name type="scientific">Striga asiatica</name>
    <name type="common">Asiatic witchweed</name>
    <name type="synonym">Buchnera asiatica</name>
    <dbReference type="NCBI Taxonomy" id="4170"/>
    <lineage>
        <taxon>Eukaryota</taxon>
        <taxon>Viridiplantae</taxon>
        <taxon>Streptophyta</taxon>
        <taxon>Embryophyta</taxon>
        <taxon>Tracheophyta</taxon>
        <taxon>Spermatophyta</taxon>
        <taxon>Magnoliopsida</taxon>
        <taxon>eudicotyledons</taxon>
        <taxon>Gunneridae</taxon>
        <taxon>Pentapetalae</taxon>
        <taxon>asterids</taxon>
        <taxon>lamiids</taxon>
        <taxon>Lamiales</taxon>
        <taxon>Orobanchaceae</taxon>
        <taxon>Buchnereae</taxon>
        <taxon>Striga</taxon>
    </lineage>
</organism>
<reference evidence="2" key="1">
    <citation type="journal article" date="2019" name="Curr. Biol.">
        <title>Genome Sequence of Striga asiatica Provides Insight into the Evolution of Plant Parasitism.</title>
        <authorList>
            <person name="Yoshida S."/>
            <person name="Kim S."/>
            <person name="Wafula E.K."/>
            <person name="Tanskanen J."/>
            <person name="Kim Y.M."/>
            <person name="Honaas L."/>
            <person name="Yang Z."/>
            <person name="Spallek T."/>
            <person name="Conn C.E."/>
            <person name="Ichihashi Y."/>
            <person name="Cheong K."/>
            <person name="Cui S."/>
            <person name="Der J.P."/>
            <person name="Gundlach H."/>
            <person name="Jiao Y."/>
            <person name="Hori C."/>
            <person name="Ishida J.K."/>
            <person name="Kasahara H."/>
            <person name="Kiba T."/>
            <person name="Kim M.S."/>
            <person name="Koo N."/>
            <person name="Laohavisit A."/>
            <person name="Lee Y.H."/>
            <person name="Lumba S."/>
            <person name="McCourt P."/>
            <person name="Mortimer J.C."/>
            <person name="Mutuku J.M."/>
            <person name="Nomura T."/>
            <person name="Sasaki-Sekimoto Y."/>
            <person name="Seto Y."/>
            <person name="Wang Y."/>
            <person name="Wakatake T."/>
            <person name="Sakakibara H."/>
            <person name="Demura T."/>
            <person name="Yamaguchi S."/>
            <person name="Yoneyama K."/>
            <person name="Manabe R.I."/>
            <person name="Nelson D.C."/>
            <person name="Schulman A.H."/>
            <person name="Timko M.P."/>
            <person name="dePamphilis C.W."/>
            <person name="Choi D."/>
            <person name="Shirasu K."/>
        </authorList>
    </citation>
    <scope>NUCLEOTIDE SEQUENCE [LARGE SCALE GENOMIC DNA]</scope>
    <source>
        <strain evidence="2">cv. UVA1</strain>
    </source>
</reference>
<dbReference type="EMBL" id="BKCP01004605">
    <property type="protein sequence ID" value="GER32425.1"/>
    <property type="molecule type" value="Genomic_DNA"/>
</dbReference>
<comment type="caution">
    <text evidence="1">The sequence shown here is derived from an EMBL/GenBank/DDBJ whole genome shotgun (WGS) entry which is preliminary data.</text>
</comment>
<gene>
    <name evidence="1" type="ORF">STAS_08490</name>
</gene>